<keyword evidence="2" id="KW-1185">Reference proteome</keyword>
<dbReference type="AlphaFoldDB" id="A0A9N7MPX3"/>
<feature type="non-terminal residue" evidence="1">
    <location>
        <position position="86"/>
    </location>
</feature>
<name>A0A9N7MPX3_STRHE</name>
<feature type="non-terminal residue" evidence="1">
    <location>
        <position position="1"/>
    </location>
</feature>
<evidence type="ECO:0000313" key="1">
    <source>
        <dbReference type="EMBL" id="CAA0810878.1"/>
    </source>
</evidence>
<dbReference type="Proteomes" id="UP001153555">
    <property type="component" value="Unassembled WGS sequence"/>
</dbReference>
<organism evidence="1 2">
    <name type="scientific">Striga hermonthica</name>
    <name type="common">Purple witchweed</name>
    <name type="synonym">Buchnera hermonthica</name>
    <dbReference type="NCBI Taxonomy" id="68872"/>
    <lineage>
        <taxon>Eukaryota</taxon>
        <taxon>Viridiplantae</taxon>
        <taxon>Streptophyta</taxon>
        <taxon>Embryophyta</taxon>
        <taxon>Tracheophyta</taxon>
        <taxon>Spermatophyta</taxon>
        <taxon>Magnoliopsida</taxon>
        <taxon>eudicotyledons</taxon>
        <taxon>Gunneridae</taxon>
        <taxon>Pentapetalae</taxon>
        <taxon>asterids</taxon>
        <taxon>lamiids</taxon>
        <taxon>Lamiales</taxon>
        <taxon>Orobanchaceae</taxon>
        <taxon>Buchnereae</taxon>
        <taxon>Striga</taxon>
    </lineage>
</organism>
<gene>
    <name evidence="1" type="ORF">SHERM_12323</name>
</gene>
<reference evidence="1" key="1">
    <citation type="submission" date="2019-12" db="EMBL/GenBank/DDBJ databases">
        <authorList>
            <person name="Scholes J."/>
        </authorList>
    </citation>
    <scope>NUCLEOTIDE SEQUENCE</scope>
</reference>
<proteinExistence type="predicted"/>
<sequence>PTYFCKLHNNPTNLKQFHHNLKLYFKIPIRLLHLGKENGQNQSSTSSSSSLFFYIPNRPTPSSSPYESISEQYYYPNIYSNDLRSI</sequence>
<evidence type="ECO:0000313" key="2">
    <source>
        <dbReference type="Proteomes" id="UP001153555"/>
    </source>
</evidence>
<comment type="caution">
    <text evidence="1">The sequence shown here is derived from an EMBL/GenBank/DDBJ whole genome shotgun (WGS) entry which is preliminary data.</text>
</comment>
<dbReference type="EMBL" id="CACSLK010007274">
    <property type="protein sequence ID" value="CAA0810878.1"/>
    <property type="molecule type" value="Genomic_DNA"/>
</dbReference>
<protein>
    <submittedName>
        <fullName evidence="1">Uncharacterized protein</fullName>
    </submittedName>
</protein>
<accession>A0A9N7MPX3</accession>